<dbReference type="KEGG" id="mros:EHO51_16275"/>
<sequence length="215" mass="23629">MSQNMSSVGELLPGARGAFEEAVAAGMSDVLPVPIEEIVEAARTPVAFLPWLAVHYGVRLWFPDWPEALKRFVVDEAPALNFAIGTRAAVPALLDCVDATLIDAKAYPQHFVFGSAVIGRTTVRHPPFMARYLVYVETSTPRRGFVYGRAALGRHAGRTPSREKFKRARAALRAAKAPETEYRVSFQTKRQITVADGVPLDGTYALGQFISRTRL</sequence>
<dbReference type="AlphaFoldDB" id="A0A3G8M861"/>
<gene>
    <name evidence="1" type="ORF">EHO51_16275</name>
</gene>
<name>A0A3G8M861_9HYPH</name>
<dbReference type="InterPro" id="IPR006521">
    <property type="entry name" value="Tail_protein_I"/>
</dbReference>
<dbReference type="EMBL" id="CP034086">
    <property type="protein sequence ID" value="AZG78163.1"/>
    <property type="molecule type" value="Genomic_DNA"/>
</dbReference>
<proteinExistence type="predicted"/>
<organism evidence="1 2">
    <name type="scientific">Methylocystis rosea</name>
    <dbReference type="NCBI Taxonomy" id="173366"/>
    <lineage>
        <taxon>Bacteria</taxon>
        <taxon>Pseudomonadati</taxon>
        <taxon>Pseudomonadota</taxon>
        <taxon>Alphaproteobacteria</taxon>
        <taxon>Hyphomicrobiales</taxon>
        <taxon>Methylocystaceae</taxon>
        <taxon>Methylocystis</taxon>
    </lineage>
</organism>
<reference evidence="1 2" key="1">
    <citation type="submission" date="2018-11" db="EMBL/GenBank/DDBJ databases">
        <title>Genome squencing of methanotrophic bacteria isolated from alkaline groundwater in Korea.</title>
        <authorList>
            <person name="Nguyen L.N."/>
        </authorList>
    </citation>
    <scope>NUCLEOTIDE SEQUENCE [LARGE SCALE GENOMIC DNA]</scope>
    <source>
        <strain evidence="1 2">GW6</strain>
    </source>
</reference>
<dbReference type="Proteomes" id="UP000273982">
    <property type="component" value="Chromosome"/>
</dbReference>
<evidence type="ECO:0000313" key="1">
    <source>
        <dbReference type="EMBL" id="AZG78163.1"/>
    </source>
</evidence>
<protein>
    <submittedName>
        <fullName evidence="1">Phage tail protein I</fullName>
    </submittedName>
</protein>
<dbReference type="Pfam" id="PF09684">
    <property type="entry name" value="Tail_P2_I"/>
    <property type="match status" value="1"/>
</dbReference>
<accession>A0A3G8M861</accession>
<dbReference type="NCBIfam" id="TIGR01634">
    <property type="entry name" value="tail_P2_I"/>
    <property type="match status" value="1"/>
</dbReference>
<dbReference type="RefSeq" id="WP_124739754.1">
    <property type="nucleotide sequence ID" value="NZ_CP034086.1"/>
</dbReference>
<evidence type="ECO:0000313" key="2">
    <source>
        <dbReference type="Proteomes" id="UP000273982"/>
    </source>
</evidence>